<organism evidence="3">
    <name type="scientific">Ixodes ricinus</name>
    <name type="common">Common tick</name>
    <name type="synonym">Acarus ricinus</name>
    <dbReference type="NCBI Taxonomy" id="34613"/>
    <lineage>
        <taxon>Eukaryota</taxon>
        <taxon>Metazoa</taxon>
        <taxon>Ecdysozoa</taxon>
        <taxon>Arthropoda</taxon>
        <taxon>Chelicerata</taxon>
        <taxon>Arachnida</taxon>
        <taxon>Acari</taxon>
        <taxon>Parasitiformes</taxon>
        <taxon>Ixodida</taxon>
        <taxon>Ixodoidea</taxon>
        <taxon>Ixodidae</taxon>
        <taxon>Ixodinae</taxon>
        <taxon>Ixodes</taxon>
    </lineage>
</organism>
<protein>
    <submittedName>
        <fullName evidence="3">Putative reverse transcriptase</fullName>
    </submittedName>
</protein>
<evidence type="ECO:0000256" key="1">
    <source>
        <dbReference type="SAM" id="SignalP"/>
    </source>
</evidence>
<dbReference type="Gene3D" id="3.60.10.10">
    <property type="entry name" value="Endonuclease/exonuclease/phosphatase"/>
    <property type="match status" value="1"/>
</dbReference>
<dbReference type="InterPro" id="IPR000477">
    <property type="entry name" value="RT_dom"/>
</dbReference>
<dbReference type="AlphaFoldDB" id="A0A6B0VEQ7"/>
<keyword evidence="3" id="KW-0548">Nucleotidyltransferase</keyword>
<keyword evidence="3" id="KW-0808">Transferase</keyword>
<dbReference type="SUPFAM" id="SSF56672">
    <property type="entry name" value="DNA/RNA polymerases"/>
    <property type="match status" value="1"/>
</dbReference>
<dbReference type="Pfam" id="PF00078">
    <property type="entry name" value="RVT_1"/>
    <property type="match status" value="1"/>
</dbReference>
<sequence>MALLRFSFLFILGLHVLTLNVQGFRCPNKQREVVHLAQSQHCDLLFLQETNFFSAQHVIEFKARFSIPCYFSLASSRSCGVGVLIFRSSLLRGAFSVCDPDGRVLVYQFFVGNAKFRAISVYAPTHPSASHPFFKSLLQYVPPDGFFFLCGDFNCVLDSNRDVRGPGRGRGIWKARELSRLLGIYNLRDAWLELHGALYAPTWSRGSSSSRLDRVYLPPGLVPRLLRCAVLSFPAAAGYVSDHRPVSVVLDLSSFLHPRGDTWRLDTTLLRDEQALSSLRQSIRMSLSVAPLSPARWEVIKSDCRFYATTAGKLLRRRVTEALNETIRRIRIVQRGGTRTYLMSEYLALLRDRYQRLLHSSFRPTVAQQLRGQPVDDPEVLQCLRASRTGRDEPSCVPNVRLASGGLSADPRDISAVFYEVFSSLFRTDPAVSALNLAERVRLFCGDLPARPDFEGPSLVRPTTRDELFDLLRAMKVGSAPGPDGLPAEFYVAFRDVLADPLVQLVNCHFLETGEVPPSFRHGRVVLLPKYGSPSDPAAWRPITLLNVDYKLVASLFVSRLGPLLPYMVSPAQTSSVPGRNIFSSLSLTRDLFTYAHFTNLSGAFVSLDQAKAFDRVEHQFLFEVLGAFGFPEKFVALLRSLYSGLTSRLLVNGWLLAPFPVTRGVRQGCPLSPLLYVLSLDPLLRRLVSCSDIRGFPLPGLDCVTVSAYADDIGLFIRDSESLEAAMRLFSEYGVLSGAQLNRSKCKALLLRGASPPTLPADIQVVTKLRILGLFFDCRGVAYRTCEVAFTNLERQVSAAEAFTLSLRDRAYLVKAVFCGPLFFAAHVAIPPPRFIHRVTSCLFRFYWNGGSEHVTRAVLRLPTSLGGRGMPCVDTMTRLLALRTVLGVLENAEHPARSLALYFLGPSRRALVPRALGNLYPSAESTPPFYQAVVSLHNELLRAFPNLVVRDVAPARVVEELCVQRVTPEERRKATAFPWSSLVFRRLPGPVDDFEWRRGWEILPTKQRLHRWGLVPDPRCPNCGQVETVSHIFQECPVAQTFWRLVHHGFRPLGIRHFALGGRCPRGGLALLLLALGHFVLWRNRCTAVGQQRRTRAMWPLLSQLRGALLRHLASELFWLGESEFLRRWSCRYVTLVHGHISLSFAPLAQM</sequence>
<dbReference type="CDD" id="cd01650">
    <property type="entry name" value="RT_nLTR_like"/>
    <property type="match status" value="1"/>
</dbReference>
<dbReference type="InterPro" id="IPR026960">
    <property type="entry name" value="RVT-Znf"/>
</dbReference>
<dbReference type="InterPro" id="IPR036691">
    <property type="entry name" value="Endo/exonu/phosph_ase_sf"/>
</dbReference>
<dbReference type="Pfam" id="PF03372">
    <property type="entry name" value="Exo_endo_phos"/>
    <property type="match status" value="1"/>
</dbReference>
<keyword evidence="1" id="KW-0732">Signal</keyword>
<feature type="domain" description="Reverse transcriptase" evidence="2">
    <location>
        <begin position="509"/>
        <end position="777"/>
    </location>
</feature>
<reference evidence="3" key="1">
    <citation type="submission" date="2019-12" db="EMBL/GenBank/DDBJ databases">
        <title>An insight into the sialome of adult female Ixodes ricinus ticks feeding for 6 days.</title>
        <authorList>
            <person name="Perner J."/>
            <person name="Ribeiro J.M.C."/>
        </authorList>
    </citation>
    <scope>NUCLEOTIDE SEQUENCE</scope>
    <source>
        <strain evidence="3">Semi-engorged</strain>
        <tissue evidence="3">Salivary glands</tissue>
    </source>
</reference>
<dbReference type="EMBL" id="GIFC01018857">
    <property type="protein sequence ID" value="MXV00941.1"/>
    <property type="molecule type" value="Transcribed_RNA"/>
</dbReference>
<dbReference type="SUPFAM" id="SSF56219">
    <property type="entry name" value="DNase I-like"/>
    <property type="match status" value="1"/>
</dbReference>
<keyword evidence="3" id="KW-0695">RNA-directed DNA polymerase</keyword>
<dbReference type="PROSITE" id="PS50878">
    <property type="entry name" value="RT_POL"/>
    <property type="match status" value="1"/>
</dbReference>
<dbReference type="PANTHER" id="PTHR19446">
    <property type="entry name" value="REVERSE TRANSCRIPTASES"/>
    <property type="match status" value="1"/>
</dbReference>
<accession>A0A6B0VEQ7</accession>
<dbReference type="CDD" id="cd09076">
    <property type="entry name" value="L1-EN"/>
    <property type="match status" value="1"/>
</dbReference>
<dbReference type="InterPro" id="IPR043502">
    <property type="entry name" value="DNA/RNA_pol_sf"/>
</dbReference>
<evidence type="ECO:0000259" key="2">
    <source>
        <dbReference type="PROSITE" id="PS50878"/>
    </source>
</evidence>
<name>A0A6B0VEQ7_IXORI</name>
<proteinExistence type="predicted"/>
<dbReference type="InterPro" id="IPR005135">
    <property type="entry name" value="Endo/exonuclease/phosphatase"/>
</dbReference>
<feature type="chain" id="PRO_5025342532" evidence="1">
    <location>
        <begin position="24"/>
        <end position="1153"/>
    </location>
</feature>
<feature type="signal peptide" evidence="1">
    <location>
        <begin position="1"/>
        <end position="23"/>
    </location>
</feature>
<dbReference type="GO" id="GO:0003964">
    <property type="term" value="F:RNA-directed DNA polymerase activity"/>
    <property type="evidence" value="ECO:0007669"/>
    <property type="project" value="UniProtKB-KW"/>
</dbReference>
<evidence type="ECO:0000313" key="3">
    <source>
        <dbReference type="EMBL" id="MXV00941.1"/>
    </source>
</evidence>
<dbReference type="Pfam" id="PF13966">
    <property type="entry name" value="zf-RVT"/>
    <property type="match status" value="1"/>
</dbReference>